<evidence type="ECO:0000313" key="1">
    <source>
        <dbReference type="EMBL" id="JAH72749.1"/>
    </source>
</evidence>
<accession>A0A0E9V3S2</accession>
<proteinExistence type="predicted"/>
<organism evidence="1">
    <name type="scientific">Anguilla anguilla</name>
    <name type="common">European freshwater eel</name>
    <name type="synonym">Muraena anguilla</name>
    <dbReference type="NCBI Taxonomy" id="7936"/>
    <lineage>
        <taxon>Eukaryota</taxon>
        <taxon>Metazoa</taxon>
        <taxon>Chordata</taxon>
        <taxon>Craniata</taxon>
        <taxon>Vertebrata</taxon>
        <taxon>Euteleostomi</taxon>
        <taxon>Actinopterygii</taxon>
        <taxon>Neopterygii</taxon>
        <taxon>Teleostei</taxon>
        <taxon>Anguilliformes</taxon>
        <taxon>Anguillidae</taxon>
        <taxon>Anguilla</taxon>
    </lineage>
</organism>
<reference evidence="1" key="1">
    <citation type="submission" date="2014-11" db="EMBL/GenBank/DDBJ databases">
        <authorList>
            <person name="Amaro Gonzalez C."/>
        </authorList>
    </citation>
    <scope>NUCLEOTIDE SEQUENCE</scope>
</reference>
<dbReference type="EMBL" id="GBXM01035828">
    <property type="protein sequence ID" value="JAH72749.1"/>
    <property type="molecule type" value="Transcribed_RNA"/>
</dbReference>
<dbReference type="AlphaFoldDB" id="A0A0E9V3S2"/>
<reference evidence="1" key="2">
    <citation type="journal article" date="2015" name="Fish Shellfish Immunol.">
        <title>Early steps in the European eel (Anguilla anguilla)-Vibrio vulnificus interaction in the gills: Role of the RtxA13 toxin.</title>
        <authorList>
            <person name="Callol A."/>
            <person name="Pajuelo D."/>
            <person name="Ebbesson L."/>
            <person name="Teles M."/>
            <person name="MacKenzie S."/>
            <person name="Amaro C."/>
        </authorList>
    </citation>
    <scope>NUCLEOTIDE SEQUENCE</scope>
</reference>
<name>A0A0E9V3S2_ANGAN</name>
<protein>
    <submittedName>
        <fullName evidence="1">Uncharacterized protein</fullName>
    </submittedName>
</protein>
<sequence>MMLTISLTINTETERIFSCLVKCLDFPGGKKFFTINNHLFQNRLRG</sequence>